<accession>A0A5B7ITQ9</accession>
<evidence type="ECO:0000256" key="1">
    <source>
        <dbReference type="SAM" id="MobiDB-lite"/>
    </source>
</evidence>
<dbReference type="EMBL" id="VSRR010069702">
    <property type="protein sequence ID" value="MPC85825.1"/>
    <property type="molecule type" value="Genomic_DNA"/>
</dbReference>
<name>A0A5B7ITQ9_PORTR</name>
<feature type="region of interest" description="Disordered" evidence="1">
    <location>
        <begin position="36"/>
        <end position="87"/>
    </location>
</feature>
<organism evidence="2 3">
    <name type="scientific">Portunus trituberculatus</name>
    <name type="common">Swimming crab</name>
    <name type="synonym">Neptunus trituberculatus</name>
    <dbReference type="NCBI Taxonomy" id="210409"/>
    <lineage>
        <taxon>Eukaryota</taxon>
        <taxon>Metazoa</taxon>
        <taxon>Ecdysozoa</taxon>
        <taxon>Arthropoda</taxon>
        <taxon>Crustacea</taxon>
        <taxon>Multicrustacea</taxon>
        <taxon>Malacostraca</taxon>
        <taxon>Eumalacostraca</taxon>
        <taxon>Eucarida</taxon>
        <taxon>Decapoda</taxon>
        <taxon>Pleocyemata</taxon>
        <taxon>Brachyura</taxon>
        <taxon>Eubrachyura</taxon>
        <taxon>Portunoidea</taxon>
        <taxon>Portunidae</taxon>
        <taxon>Portuninae</taxon>
        <taxon>Portunus</taxon>
    </lineage>
</organism>
<comment type="caution">
    <text evidence="2">The sequence shown here is derived from an EMBL/GenBank/DDBJ whole genome shotgun (WGS) entry which is preliminary data.</text>
</comment>
<evidence type="ECO:0000313" key="2">
    <source>
        <dbReference type="EMBL" id="MPC85825.1"/>
    </source>
</evidence>
<keyword evidence="3" id="KW-1185">Reference proteome</keyword>
<reference evidence="2 3" key="1">
    <citation type="submission" date="2019-05" db="EMBL/GenBank/DDBJ databases">
        <title>Another draft genome of Portunus trituberculatus and its Hox gene families provides insights of decapod evolution.</title>
        <authorList>
            <person name="Jeong J.-H."/>
            <person name="Song I."/>
            <person name="Kim S."/>
            <person name="Choi T."/>
            <person name="Kim D."/>
            <person name="Ryu S."/>
            <person name="Kim W."/>
        </authorList>
    </citation>
    <scope>NUCLEOTIDE SEQUENCE [LARGE SCALE GENOMIC DNA]</scope>
    <source>
        <tissue evidence="2">Muscle</tissue>
    </source>
</reference>
<evidence type="ECO:0000313" key="3">
    <source>
        <dbReference type="Proteomes" id="UP000324222"/>
    </source>
</evidence>
<gene>
    <name evidence="2" type="ORF">E2C01_080623</name>
</gene>
<dbReference type="Proteomes" id="UP000324222">
    <property type="component" value="Unassembled WGS sequence"/>
</dbReference>
<sequence length="109" mass="12474">MGLFYMRQCDRKANVVLHLFVRYTFLDETVTARLRPVPGDTEKSWRSLEGPAASPTPIRHLPPPDAPRPVRATRPHNKIMPLKAPRTDRYHHSAIPTVVRTINQQNGFP</sequence>
<proteinExistence type="predicted"/>
<dbReference type="AlphaFoldDB" id="A0A5B7ITQ9"/>
<protein>
    <submittedName>
        <fullName evidence="2">Uncharacterized protein</fullName>
    </submittedName>
</protein>